<dbReference type="InterPro" id="IPR051532">
    <property type="entry name" value="Ester_Hydrolysis_Enzymes"/>
</dbReference>
<gene>
    <name evidence="2" type="ORF">CLOHYLEM_05840</name>
</gene>
<evidence type="ECO:0000313" key="3">
    <source>
        <dbReference type="Proteomes" id="UP000004893"/>
    </source>
</evidence>
<accession>C0C121</accession>
<protein>
    <submittedName>
        <fullName evidence="2">GDSL-like protein</fullName>
    </submittedName>
</protein>
<dbReference type="STRING" id="553973.CLOHYLEM_05840"/>
<dbReference type="InterPro" id="IPR036514">
    <property type="entry name" value="SGNH_hydro_sf"/>
</dbReference>
<dbReference type="AlphaFoldDB" id="C0C121"/>
<proteinExistence type="predicted"/>
<comment type="caution">
    <text evidence="2">The sequence shown here is derived from an EMBL/GenBank/DDBJ whole genome shotgun (WGS) entry which is preliminary data.</text>
</comment>
<dbReference type="HOGENOM" id="CLU_088167_0_0_9"/>
<evidence type="ECO:0000313" key="2">
    <source>
        <dbReference type="EMBL" id="EEG73835.1"/>
    </source>
</evidence>
<dbReference type="SUPFAM" id="SSF52266">
    <property type="entry name" value="SGNH hydrolase"/>
    <property type="match status" value="1"/>
</dbReference>
<organism evidence="2 3">
    <name type="scientific">[Clostridium] hylemonae DSM 15053</name>
    <dbReference type="NCBI Taxonomy" id="553973"/>
    <lineage>
        <taxon>Bacteria</taxon>
        <taxon>Bacillati</taxon>
        <taxon>Bacillota</taxon>
        <taxon>Clostridia</taxon>
        <taxon>Lachnospirales</taxon>
        <taxon>Lachnospiraceae</taxon>
    </lineage>
</organism>
<dbReference type="RefSeq" id="WP_006443186.1">
    <property type="nucleotide sequence ID" value="NZ_CP036524.1"/>
</dbReference>
<dbReference type="Proteomes" id="UP000004893">
    <property type="component" value="Unassembled WGS sequence"/>
</dbReference>
<reference evidence="2" key="1">
    <citation type="submission" date="2009-02" db="EMBL/GenBank/DDBJ databases">
        <authorList>
            <person name="Fulton L."/>
            <person name="Clifton S."/>
            <person name="Fulton B."/>
            <person name="Xu J."/>
            <person name="Minx P."/>
            <person name="Pepin K.H."/>
            <person name="Johnson M."/>
            <person name="Bhonagiri V."/>
            <person name="Nash W.E."/>
            <person name="Mardis E.R."/>
            <person name="Wilson R.K."/>
        </authorList>
    </citation>
    <scope>NUCLEOTIDE SEQUENCE [LARGE SCALE GENOMIC DNA]</scope>
    <source>
        <strain evidence="2">DSM 15053</strain>
    </source>
</reference>
<dbReference type="OrthoDB" id="164654at2"/>
<keyword evidence="3" id="KW-1185">Reference proteome</keyword>
<dbReference type="Gene3D" id="3.40.50.1110">
    <property type="entry name" value="SGNH hydrolase"/>
    <property type="match status" value="1"/>
</dbReference>
<evidence type="ECO:0000259" key="1">
    <source>
        <dbReference type="Pfam" id="PF13472"/>
    </source>
</evidence>
<dbReference type="Pfam" id="PF13472">
    <property type="entry name" value="Lipase_GDSL_2"/>
    <property type="match status" value="1"/>
</dbReference>
<reference evidence="2" key="2">
    <citation type="submission" date="2013-06" db="EMBL/GenBank/DDBJ databases">
        <title>Draft genome sequence of Clostridium hylemonae (DSM 15053).</title>
        <authorList>
            <person name="Sudarsanam P."/>
            <person name="Ley R."/>
            <person name="Guruge J."/>
            <person name="Turnbaugh P.J."/>
            <person name="Mahowald M."/>
            <person name="Liep D."/>
            <person name="Gordon J."/>
        </authorList>
    </citation>
    <scope>NUCLEOTIDE SEQUENCE</scope>
    <source>
        <strain evidence="2">DSM 15053</strain>
    </source>
</reference>
<sequence length="207" mass="22893">MRQVLCYGDSNTWGYRPETDGRLMWEERYPGLLSQKLGPGYRVTENGLCGRTTCFDSASEPFVNGLKEAEVCAAVNAPVDIAVIMLGTNDCKEQYGADVEAIALGIGQVADVFERAGAGIILAAPPVLADLEKSPFYNEFGTGAEEKSRKLAACYESLALRRGWRYLNAEKVTSAGEYDKIHLDKEGHRRLAEAVYQMIARKEERDE</sequence>
<name>C0C121_9FIRM</name>
<feature type="domain" description="SGNH hydrolase-type esterase" evidence="1">
    <location>
        <begin position="6"/>
        <end position="190"/>
    </location>
</feature>
<dbReference type="eggNOG" id="COG2755">
    <property type="taxonomic scope" value="Bacteria"/>
</dbReference>
<dbReference type="InterPro" id="IPR013830">
    <property type="entry name" value="SGNH_hydro"/>
</dbReference>
<dbReference type="EMBL" id="ABYI02000022">
    <property type="protein sequence ID" value="EEG73835.1"/>
    <property type="molecule type" value="Genomic_DNA"/>
</dbReference>
<dbReference type="PANTHER" id="PTHR30383:SF29">
    <property type="entry name" value="SGNH HYDROLASE-TYPE ESTERASE DOMAIN-CONTAINING PROTEIN"/>
    <property type="match status" value="1"/>
</dbReference>
<dbReference type="PANTHER" id="PTHR30383">
    <property type="entry name" value="THIOESTERASE 1/PROTEASE 1/LYSOPHOSPHOLIPASE L1"/>
    <property type="match status" value="1"/>
</dbReference>